<comment type="cofactor">
    <cofactor evidence="1 7">
        <name>Mg(2+)</name>
        <dbReference type="ChEBI" id="CHEBI:18420"/>
    </cofactor>
</comment>
<dbReference type="Gene3D" id="3.40.50.300">
    <property type="entry name" value="P-loop containing nucleotide triphosphate hydrolases"/>
    <property type="match status" value="2"/>
</dbReference>
<comment type="miscellaneous">
    <text evidence="7">The a and c carboxylates of cobyrinate are activated for nucleophilic attack via formation of a phosphorylated intermediate by ATP. CbiA catalyzes first the amidation of the c-carboxylate, and then that of the a-carboxylate.</text>
</comment>
<evidence type="ECO:0000256" key="4">
    <source>
        <dbReference type="ARBA" id="ARBA00022840"/>
    </source>
</evidence>
<evidence type="ECO:0000259" key="9">
    <source>
        <dbReference type="Pfam" id="PF07685"/>
    </source>
</evidence>
<feature type="active site" description="Nucleophile" evidence="7">
    <location>
        <position position="332"/>
    </location>
</feature>
<dbReference type="SUPFAM" id="SSF52317">
    <property type="entry name" value="Class I glutamine amidotransferase-like"/>
    <property type="match status" value="1"/>
</dbReference>
<feature type="site" description="Increases nucleophilicity of active site Cys" evidence="7">
    <location>
        <position position="429"/>
    </location>
</feature>
<keyword evidence="7" id="KW-0169">Cobalamin biosynthesis</keyword>
<dbReference type="NCBIfam" id="NF002204">
    <property type="entry name" value="PRK01077.1"/>
    <property type="match status" value="1"/>
</dbReference>
<sequence length="456" mass="49903">MKDFMLAGVSSNVGKTTVTMGIMAALRARGEAVTPFKTGPDYIDPMFHTFVTGRSSINLDTWMLDPETVRLLHYGKMTEDAVGVVEGVMGLYDGHGVKDDVGSSAYLSKVLGIPVFLIINGRGMSKSAAAMVKGYVDFDPEVRVAGVIVNRLSSESHYHLLKEMIETHAGVPCVGWMPECPELAVNSRHLGLIPVDELVDIQKKVDQAAALAEAHIDLDQMLSLSETIGPQGLMADPFQSRAGQYKGLRIGIPRDQAFNFYYQDNLSALEVLGVELVFFSPLAHGALPDNLDGLYIGGGFPEVFGKEFEDNGVFRENARQALEAGLPCFAECGGLMVLTQWLADKTTDPTEGIGFLPARTVMTERLQRFGYVEVLAEIRGESICTRAHEFHHSLVEAEEALPTAYTVSKGNRQWRCGYVKKNTIAGYPHIHFYSNPQFLIALLDGAMEVKHAKGRG</sequence>
<evidence type="ECO:0000256" key="5">
    <source>
        <dbReference type="ARBA" id="ARBA00022842"/>
    </source>
</evidence>
<evidence type="ECO:0000256" key="6">
    <source>
        <dbReference type="ARBA" id="ARBA00022962"/>
    </source>
</evidence>
<organism evidence="10 11">
    <name type="scientific">Eubacterium barkeri</name>
    <name type="common">Clostridium barkeri</name>
    <dbReference type="NCBI Taxonomy" id="1528"/>
    <lineage>
        <taxon>Bacteria</taxon>
        <taxon>Bacillati</taxon>
        <taxon>Bacillota</taxon>
        <taxon>Clostridia</taxon>
        <taxon>Eubacteriales</taxon>
        <taxon>Eubacteriaceae</taxon>
        <taxon>Eubacterium</taxon>
    </lineage>
</organism>
<reference evidence="11" key="1">
    <citation type="submission" date="2016-10" db="EMBL/GenBank/DDBJ databases">
        <authorList>
            <person name="Varghese N."/>
            <person name="Submissions S."/>
        </authorList>
    </citation>
    <scope>NUCLEOTIDE SEQUENCE [LARGE SCALE GENOMIC DNA]</scope>
    <source>
        <strain evidence="11">VPI 5359</strain>
    </source>
</reference>
<keyword evidence="3 7" id="KW-0547">Nucleotide-binding</keyword>
<evidence type="ECO:0000256" key="7">
    <source>
        <dbReference type="HAMAP-Rule" id="MF_00027"/>
    </source>
</evidence>
<dbReference type="PANTHER" id="PTHR43873:SF1">
    <property type="entry name" value="COBYRINATE A,C-DIAMIDE SYNTHASE"/>
    <property type="match status" value="1"/>
</dbReference>
<feature type="domain" description="CobQ/CobB/MinD/ParA nucleotide binding" evidence="8">
    <location>
        <begin position="5"/>
        <end position="184"/>
    </location>
</feature>
<comment type="catalytic activity">
    <reaction evidence="7">
        <text>cob(II)yrinate + 2 L-glutamine + 2 ATP + 2 H2O = cob(II)yrinate a,c diamide + 2 L-glutamate + 2 ADP + 2 phosphate + 2 H(+)</text>
        <dbReference type="Rhea" id="RHEA:26289"/>
        <dbReference type="ChEBI" id="CHEBI:15377"/>
        <dbReference type="ChEBI" id="CHEBI:15378"/>
        <dbReference type="ChEBI" id="CHEBI:29985"/>
        <dbReference type="ChEBI" id="CHEBI:30616"/>
        <dbReference type="ChEBI" id="CHEBI:43474"/>
        <dbReference type="ChEBI" id="CHEBI:58359"/>
        <dbReference type="ChEBI" id="CHEBI:58537"/>
        <dbReference type="ChEBI" id="CHEBI:58894"/>
        <dbReference type="ChEBI" id="CHEBI:456216"/>
        <dbReference type="EC" id="6.3.5.11"/>
    </reaction>
</comment>
<dbReference type="CDD" id="cd03130">
    <property type="entry name" value="GATase1_CobB"/>
    <property type="match status" value="1"/>
</dbReference>
<evidence type="ECO:0000256" key="1">
    <source>
        <dbReference type="ARBA" id="ARBA00001946"/>
    </source>
</evidence>
<evidence type="ECO:0000259" key="8">
    <source>
        <dbReference type="Pfam" id="PF01656"/>
    </source>
</evidence>
<keyword evidence="4 7" id="KW-0067">ATP-binding</keyword>
<evidence type="ECO:0000256" key="2">
    <source>
        <dbReference type="ARBA" id="ARBA00022598"/>
    </source>
</evidence>
<dbReference type="STRING" id="1528.SAMN04488579_11046"/>
<keyword evidence="6 7" id="KW-0315">Glutamine amidotransferase</keyword>
<dbReference type="GO" id="GO:0009236">
    <property type="term" value="P:cobalamin biosynthetic process"/>
    <property type="evidence" value="ECO:0007669"/>
    <property type="project" value="UniProtKB-UniRule"/>
</dbReference>
<dbReference type="PANTHER" id="PTHR43873">
    <property type="entry name" value="COBYRINATE A,C-DIAMIDE SYNTHASE"/>
    <property type="match status" value="1"/>
</dbReference>
<comment type="domain">
    <text evidence="7">Comprises of two domains. The C-terminal domain contains the binding site for glutamine and catalyzes the hydrolysis of this substrate to glutamate and ammonia. The N-terminal domain is anticipated to bind ATP and cobyrinate and catalyzes the ultimate synthesis of the diamide product. The ammonia produced via the glutaminase domain is probably translocated to the adjacent domain via a molecular tunnel, where it reacts with an activated intermediate.</text>
</comment>
<dbReference type="Pfam" id="PF07685">
    <property type="entry name" value="GATase_3"/>
    <property type="match status" value="1"/>
</dbReference>
<dbReference type="NCBIfam" id="TIGR00379">
    <property type="entry name" value="cobB"/>
    <property type="match status" value="1"/>
</dbReference>
<proteinExistence type="inferred from homology"/>
<evidence type="ECO:0000313" key="11">
    <source>
        <dbReference type="Proteomes" id="UP000199652"/>
    </source>
</evidence>
<keyword evidence="2 7" id="KW-0436">Ligase</keyword>
<dbReference type="InterPro" id="IPR011698">
    <property type="entry name" value="GATase_3"/>
</dbReference>
<evidence type="ECO:0000256" key="3">
    <source>
        <dbReference type="ARBA" id="ARBA00022741"/>
    </source>
</evidence>
<dbReference type="InterPro" id="IPR002586">
    <property type="entry name" value="CobQ/CobB/MinD/ParA_Nub-bd_dom"/>
</dbReference>
<feature type="domain" description="CobB/CobQ-like glutamine amidotransferase" evidence="9">
    <location>
        <begin position="249"/>
        <end position="435"/>
    </location>
</feature>
<dbReference type="OrthoDB" id="9764035at2"/>
<comment type="pathway">
    <text evidence="7">Cofactor biosynthesis; adenosylcobalamin biosynthesis; cob(II)yrinate a,c-diamide from sirohydrochlorin (anaerobic route): step 10/10.</text>
</comment>
<dbReference type="InterPro" id="IPR027417">
    <property type="entry name" value="P-loop_NTPase"/>
</dbReference>
<dbReference type="AlphaFoldDB" id="A0A1H3FFK8"/>
<name>A0A1H3FFK8_EUBBA</name>
<keyword evidence="11" id="KW-1185">Reference proteome</keyword>
<dbReference type="UniPathway" id="UPA00148">
    <property type="reaction ID" value="UER00231"/>
</dbReference>
<keyword evidence="5 7" id="KW-0460">Magnesium</keyword>
<comment type="function">
    <text evidence="7">Catalyzes the ATP-dependent amidation of the two carboxylate groups at positions a and c of cobyrinate, using either L-glutamine or ammonia as the nitrogen source.</text>
</comment>
<dbReference type="EC" id="6.3.5.11" evidence="7"/>
<dbReference type="CDD" id="cd05388">
    <property type="entry name" value="CobB_N"/>
    <property type="match status" value="1"/>
</dbReference>
<dbReference type="GO" id="GO:0005524">
    <property type="term" value="F:ATP binding"/>
    <property type="evidence" value="ECO:0007669"/>
    <property type="project" value="UniProtKB-UniRule"/>
</dbReference>
<dbReference type="Pfam" id="PF01656">
    <property type="entry name" value="CbiA"/>
    <property type="match status" value="1"/>
</dbReference>
<dbReference type="GO" id="GO:0042242">
    <property type="term" value="F:cobyrinic acid a,c-diamide synthase activity"/>
    <property type="evidence" value="ECO:0007669"/>
    <property type="project" value="UniProtKB-UniRule"/>
</dbReference>
<dbReference type="HAMAP" id="MF_00027">
    <property type="entry name" value="CobB_CbiA"/>
    <property type="match status" value="1"/>
</dbReference>
<dbReference type="RefSeq" id="WP_090245095.1">
    <property type="nucleotide sequence ID" value="NZ_FNOU01000010.1"/>
</dbReference>
<protein>
    <recommendedName>
        <fullName evidence="7">Cobyrinate a,c-diamide synthase</fullName>
        <ecNumber evidence="7">6.3.5.11</ecNumber>
    </recommendedName>
    <alternativeName>
        <fullName evidence="7">Cobyrinic acid a,c-diamide synthetase</fullName>
    </alternativeName>
</protein>
<dbReference type="Proteomes" id="UP000199652">
    <property type="component" value="Unassembled WGS sequence"/>
</dbReference>
<comment type="similarity">
    <text evidence="7">Belongs to the CobB/CbiA family.</text>
</comment>
<dbReference type="EMBL" id="FNOU01000010">
    <property type="protein sequence ID" value="SDX89822.1"/>
    <property type="molecule type" value="Genomic_DNA"/>
</dbReference>
<evidence type="ECO:0000313" key="10">
    <source>
        <dbReference type="EMBL" id="SDX89822.1"/>
    </source>
</evidence>
<gene>
    <name evidence="7" type="primary">cbiA</name>
    <name evidence="10" type="ORF">SAMN04488579_11046</name>
</gene>
<dbReference type="InterPro" id="IPR004484">
    <property type="entry name" value="CbiA/CobB_synth"/>
</dbReference>
<dbReference type="PROSITE" id="PS51274">
    <property type="entry name" value="GATASE_COBBQ"/>
    <property type="match status" value="1"/>
</dbReference>
<dbReference type="Gene3D" id="3.40.50.880">
    <property type="match status" value="1"/>
</dbReference>
<dbReference type="InterPro" id="IPR029062">
    <property type="entry name" value="Class_I_gatase-like"/>
</dbReference>
<dbReference type="SUPFAM" id="SSF52540">
    <property type="entry name" value="P-loop containing nucleoside triphosphate hydrolases"/>
    <property type="match status" value="1"/>
</dbReference>
<accession>A0A1H3FFK8</accession>